<keyword evidence="11" id="KW-1185">Reference proteome</keyword>
<dbReference type="PROSITE" id="PS50850">
    <property type="entry name" value="MFS"/>
    <property type="match status" value="1"/>
</dbReference>
<feature type="transmembrane region" description="Helical" evidence="8">
    <location>
        <begin position="312"/>
        <end position="336"/>
    </location>
</feature>
<feature type="compositionally biased region" description="Acidic residues" evidence="7">
    <location>
        <begin position="530"/>
        <end position="546"/>
    </location>
</feature>
<feature type="domain" description="Major facilitator superfamily (MFS) profile" evidence="9">
    <location>
        <begin position="60"/>
        <end position="511"/>
    </location>
</feature>
<feature type="region of interest" description="Disordered" evidence="7">
    <location>
        <begin position="708"/>
        <end position="849"/>
    </location>
</feature>
<evidence type="ECO:0000256" key="4">
    <source>
        <dbReference type="ARBA" id="ARBA00022989"/>
    </source>
</evidence>
<comment type="caution">
    <text evidence="10">The sequence shown here is derived from an EMBL/GenBank/DDBJ whole genome shotgun (WGS) entry which is preliminary data.</text>
</comment>
<evidence type="ECO:0000256" key="1">
    <source>
        <dbReference type="ARBA" id="ARBA00004141"/>
    </source>
</evidence>
<dbReference type="InterPro" id="IPR011701">
    <property type="entry name" value="MFS"/>
</dbReference>
<sequence length="849" mass="90163">MGEGLQNGKSNGHATKDSSAAKQSLIDAKGASKKQAPSKRPAEIGGLVRKRITKWQRRRTTAALAIAHTAEEADKVLLTSMYLAIGNSLNALPSQLGQLTMWRALVQAIFVPAVGIMGNDFDRVILICIGSLCWGGMSVGFGFARDLKQATAWAALSGIGLALVIPCVQAIIAELYSPYERGRAFGFLFTVSALGGLVGQFCAISFGNRVVGDIEVWRILFWSMAGLAILTCILTGTVGVEPRRYLPKKDNSLLPGEPKQSRWRQTLEKGKDVFRGVGIVFRTGSFLIILVGNIISVIIGLGLGYKIMYLQLLGFSDIVTGAIGTCTMIGAAIGFLVGGGAGDFLAIRYPNAARPAINQLSMVFAAPLYIAFLKGLPANAKYATGYPHSQDHWGALYAFVGFLIALFGTWPAANNAAIFAEVVPERIRTSVYAFDKCIAGAVGALGAPLIGVLSERIFGFKGSIGGHGGGSGDPHAHRSPMISAAAAARNVTNARALESGILYMTVIPMFLKFLLYGGLYWTLPRDRVEELDDGESEEDEEQEQDEASAASLVEGSIHSDKPESGGGEHGQPLTRMPTMQRTATIRRQLRGEHLGQRYMSLDIATLGREAIRGLLNPGGKPASELNPLAIFAGAAYDLTKDTARTSQSRAELDRKYRKTGSAVVSRGDLSKGLGQTPVEKKRARNFASLPAVAPTTLNLREQLRSGLIKPAAPPDPHSSGGPHTSGGAQNLQKAAPPRGAPPGLPKFRASGQALESADKGTRGDAGQALGREGAPAQGQGLGDDLMPEGQQNPRLTPHPAFDQNVRMTPSRRFRSGSIAMPSLQEETEAKESPQAKDLAQDRPPKGAAA</sequence>
<feature type="region of interest" description="Disordered" evidence="7">
    <location>
        <begin position="1"/>
        <end position="43"/>
    </location>
</feature>
<dbReference type="InterPro" id="IPR044770">
    <property type="entry name" value="MFS_spinster-like"/>
</dbReference>
<name>A0AAV1HTE1_9CHLO</name>
<evidence type="ECO:0000256" key="8">
    <source>
        <dbReference type="SAM" id="Phobius"/>
    </source>
</evidence>
<evidence type="ECO:0000256" key="2">
    <source>
        <dbReference type="ARBA" id="ARBA00022448"/>
    </source>
</evidence>
<evidence type="ECO:0000256" key="3">
    <source>
        <dbReference type="ARBA" id="ARBA00022692"/>
    </source>
</evidence>
<feature type="region of interest" description="Disordered" evidence="7">
    <location>
        <begin position="530"/>
        <end position="579"/>
    </location>
</feature>
<evidence type="ECO:0000259" key="9">
    <source>
        <dbReference type="PROSITE" id="PS50850"/>
    </source>
</evidence>
<evidence type="ECO:0000256" key="6">
    <source>
        <dbReference type="ARBA" id="ARBA00024338"/>
    </source>
</evidence>
<feature type="transmembrane region" description="Helical" evidence="8">
    <location>
        <begin position="151"/>
        <end position="172"/>
    </location>
</feature>
<evidence type="ECO:0000256" key="5">
    <source>
        <dbReference type="ARBA" id="ARBA00023136"/>
    </source>
</evidence>
<dbReference type="PANTHER" id="PTHR23505:SF52">
    <property type="entry name" value="MAJOR FACILITATOR SUPERFAMILY PROTEIN"/>
    <property type="match status" value="1"/>
</dbReference>
<feature type="transmembrane region" description="Helical" evidence="8">
    <location>
        <begin position="394"/>
        <end position="413"/>
    </location>
</feature>
<evidence type="ECO:0000313" key="11">
    <source>
        <dbReference type="Proteomes" id="UP001314263"/>
    </source>
</evidence>
<dbReference type="Gene3D" id="1.20.1250.20">
    <property type="entry name" value="MFS general substrate transporter like domains"/>
    <property type="match status" value="1"/>
</dbReference>
<dbReference type="PANTHER" id="PTHR23505">
    <property type="entry name" value="SPINSTER"/>
    <property type="match status" value="1"/>
</dbReference>
<feature type="compositionally biased region" description="Basic and acidic residues" evidence="7">
    <location>
        <begin position="827"/>
        <end position="849"/>
    </location>
</feature>
<dbReference type="Proteomes" id="UP001314263">
    <property type="component" value="Unassembled WGS sequence"/>
</dbReference>
<evidence type="ECO:0000313" key="10">
    <source>
        <dbReference type="EMBL" id="CAK0735197.1"/>
    </source>
</evidence>
<reference evidence="10 11" key="1">
    <citation type="submission" date="2023-10" db="EMBL/GenBank/DDBJ databases">
        <authorList>
            <person name="Maclean D."/>
            <person name="Macfadyen A."/>
        </authorList>
    </citation>
    <scope>NUCLEOTIDE SEQUENCE [LARGE SCALE GENOMIC DNA]</scope>
</reference>
<protein>
    <recommendedName>
        <fullName evidence="9">Major facilitator superfamily (MFS) profile domain-containing protein</fullName>
    </recommendedName>
</protein>
<comment type="similarity">
    <text evidence="6">Belongs to the major facilitator superfamily. Spinster (TC 2.A.1.49) family.</text>
</comment>
<evidence type="ECO:0000256" key="7">
    <source>
        <dbReference type="SAM" id="MobiDB-lite"/>
    </source>
</evidence>
<keyword evidence="5 8" id="KW-0472">Membrane</keyword>
<feature type="compositionally biased region" description="Low complexity" evidence="7">
    <location>
        <begin position="717"/>
        <end position="728"/>
    </location>
</feature>
<dbReference type="GO" id="GO:0016020">
    <property type="term" value="C:membrane"/>
    <property type="evidence" value="ECO:0007669"/>
    <property type="project" value="UniProtKB-SubCell"/>
</dbReference>
<feature type="transmembrane region" description="Helical" evidence="8">
    <location>
        <begin position="356"/>
        <end position="373"/>
    </location>
</feature>
<feature type="region of interest" description="Disordered" evidence="7">
    <location>
        <begin position="659"/>
        <end position="678"/>
    </location>
</feature>
<comment type="subcellular location">
    <subcellularLocation>
        <location evidence="1">Membrane</location>
        <topology evidence="1">Multi-pass membrane protein</topology>
    </subcellularLocation>
</comment>
<dbReference type="SUPFAM" id="SSF103473">
    <property type="entry name" value="MFS general substrate transporter"/>
    <property type="match status" value="1"/>
</dbReference>
<dbReference type="AlphaFoldDB" id="A0AAV1HTE1"/>
<feature type="transmembrane region" description="Helical" evidence="8">
    <location>
        <begin position="279"/>
        <end position="305"/>
    </location>
</feature>
<keyword evidence="4 8" id="KW-1133">Transmembrane helix</keyword>
<dbReference type="EMBL" id="CAUYUE010000001">
    <property type="protein sequence ID" value="CAK0735197.1"/>
    <property type="molecule type" value="Genomic_DNA"/>
</dbReference>
<proteinExistence type="inferred from homology"/>
<feature type="transmembrane region" description="Helical" evidence="8">
    <location>
        <begin position="184"/>
        <end position="207"/>
    </location>
</feature>
<dbReference type="InterPro" id="IPR036259">
    <property type="entry name" value="MFS_trans_sf"/>
</dbReference>
<keyword evidence="3 8" id="KW-0812">Transmembrane</keyword>
<accession>A0AAV1HTE1</accession>
<feature type="transmembrane region" description="Helical" evidence="8">
    <location>
        <begin position="124"/>
        <end position="144"/>
    </location>
</feature>
<dbReference type="GO" id="GO:0022857">
    <property type="term" value="F:transmembrane transporter activity"/>
    <property type="evidence" value="ECO:0007669"/>
    <property type="project" value="InterPro"/>
</dbReference>
<gene>
    <name evidence="10" type="ORF">CVIRNUC_000542</name>
</gene>
<dbReference type="InterPro" id="IPR020846">
    <property type="entry name" value="MFS_dom"/>
</dbReference>
<feature type="transmembrane region" description="Helical" evidence="8">
    <location>
        <begin position="433"/>
        <end position="453"/>
    </location>
</feature>
<dbReference type="Pfam" id="PF07690">
    <property type="entry name" value="MFS_1"/>
    <property type="match status" value="1"/>
</dbReference>
<feature type="transmembrane region" description="Helical" evidence="8">
    <location>
        <begin position="501"/>
        <end position="523"/>
    </location>
</feature>
<organism evidence="10 11">
    <name type="scientific">Coccomyxa viridis</name>
    <dbReference type="NCBI Taxonomy" id="1274662"/>
    <lineage>
        <taxon>Eukaryota</taxon>
        <taxon>Viridiplantae</taxon>
        <taxon>Chlorophyta</taxon>
        <taxon>core chlorophytes</taxon>
        <taxon>Trebouxiophyceae</taxon>
        <taxon>Trebouxiophyceae incertae sedis</taxon>
        <taxon>Coccomyxaceae</taxon>
        <taxon>Coccomyxa</taxon>
    </lineage>
</organism>
<feature type="transmembrane region" description="Helical" evidence="8">
    <location>
        <begin position="219"/>
        <end position="240"/>
    </location>
</feature>
<feature type="compositionally biased region" description="Polar residues" evidence="7">
    <location>
        <begin position="7"/>
        <end position="22"/>
    </location>
</feature>
<keyword evidence="2" id="KW-0813">Transport</keyword>